<dbReference type="InterPro" id="IPR004695">
    <property type="entry name" value="SLAC1/Mae1/Ssu1/TehA"/>
</dbReference>
<keyword evidence="2 5" id="KW-0812">Transmembrane</keyword>
<dbReference type="GO" id="GO:0015140">
    <property type="term" value="F:malate transmembrane transporter activity"/>
    <property type="evidence" value="ECO:0007669"/>
    <property type="project" value="InterPro"/>
</dbReference>
<evidence type="ECO:0000256" key="3">
    <source>
        <dbReference type="ARBA" id="ARBA00022989"/>
    </source>
</evidence>
<feature type="transmembrane region" description="Helical" evidence="5">
    <location>
        <begin position="31"/>
        <end position="48"/>
    </location>
</feature>
<dbReference type="Pfam" id="PF03595">
    <property type="entry name" value="SLAC1"/>
    <property type="match status" value="1"/>
</dbReference>
<dbReference type="PANTHER" id="PTHR31162">
    <property type="entry name" value="MALIC ACID TRANSPORT PROTEIN-RELATED"/>
    <property type="match status" value="1"/>
</dbReference>
<gene>
    <name evidence="6" type="ORF">RHS01_03694</name>
</gene>
<dbReference type="Proteomes" id="UP000614334">
    <property type="component" value="Unassembled WGS sequence"/>
</dbReference>
<protein>
    <submittedName>
        <fullName evidence="6">Voltage-dependent anion channel</fullName>
    </submittedName>
</protein>
<feature type="transmembrane region" description="Helical" evidence="5">
    <location>
        <begin position="140"/>
        <end position="161"/>
    </location>
</feature>
<comment type="caution">
    <text evidence="6">The sequence shown here is derived from an EMBL/GenBank/DDBJ whole genome shotgun (WGS) entry which is preliminary data.</text>
</comment>
<feature type="transmembrane region" description="Helical" evidence="5">
    <location>
        <begin position="253"/>
        <end position="282"/>
    </location>
</feature>
<dbReference type="AlphaFoldDB" id="A0A8H7IE94"/>
<feature type="transmembrane region" description="Helical" evidence="5">
    <location>
        <begin position="322"/>
        <end position="347"/>
    </location>
</feature>
<evidence type="ECO:0000256" key="1">
    <source>
        <dbReference type="ARBA" id="ARBA00004141"/>
    </source>
</evidence>
<dbReference type="Gene3D" id="1.50.10.150">
    <property type="entry name" value="Voltage-dependent anion channel"/>
    <property type="match status" value="1"/>
</dbReference>
<name>A0A8H7IE94_9AGAM</name>
<evidence type="ECO:0000256" key="5">
    <source>
        <dbReference type="SAM" id="Phobius"/>
    </source>
</evidence>
<organism evidence="6 7">
    <name type="scientific">Rhizoctonia solani</name>
    <dbReference type="NCBI Taxonomy" id="456999"/>
    <lineage>
        <taxon>Eukaryota</taxon>
        <taxon>Fungi</taxon>
        <taxon>Dikarya</taxon>
        <taxon>Basidiomycota</taxon>
        <taxon>Agaricomycotina</taxon>
        <taxon>Agaricomycetes</taxon>
        <taxon>Cantharellales</taxon>
        <taxon>Ceratobasidiaceae</taxon>
        <taxon>Rhizoctonia</taxon>
    </lineage>
</organism>
<accession>A0A8H7IE94</accession>
<dbReference type="PANTHER" id="PTHR31162:SF0">
    <property type="entry name" value="MALIC ACID TRANSPORT PROTEIN"/>
    <property type="match status" value="1"/>
</dbReference>
<evidence type="ECO:0000313" key="7">
    <source>
        <dbReference type="Proteomes" id="UP000614334"/>
    </source>
</evidence>
<reference evidence="6" key="1">
    <citation type="submission" date="2020-09" db="EMBL/GenBank/DDBJ databases">
        <title>Comparative genome analyses of four rice-infecting Rhizoctonia solani isolates reveal extensive enrichment of homogalacturonan modification genes.</title>
        <authorList>
            <person name="Lee D.-Y."/>
            <person name="Jeon J."/>
            <person name="Kim K.-T."/>
            <person name="Cheong K."/>
            <person name="Song H."/>
            <person name="Choi G."/>
            <person name="Ko J."/>
            <person name="Opiyo S.O."/>
            <person name="Zuo S."/>
            <person name="Madhav S."/>
            <person name="Lee Y.-H."/>
            <person name="Wang G.-L."/>
        </authorList>
    </citation>
    <scope>NUCLEOTIDE SEQUENCE</scope>
    <source>
        <strain evidence="6">AG1-IA B2</strain>
    </source>
</reference>
<feature type="transmembrane region" description="Helical" evidence="5">
    <location>
        <begin position="60"/>
        <end position="79"/>
    </location>
</feature>
<dbReference type="InterPro" id="IPR038665">
    <property type="entry name" value="Voltage-dep_anion_channel_sf"/>
</dbReference>
<keyword evidence="4 5" id="KW-0472">Membrane</keyword>
<feature type="transmembrane region" description="Helical" evidence="5">
    <location>
        <begin position="99"/>
        <end position="120"/>
    </location>
</feature>
<dbReference type="GO" id="GO:0016020">
    <property type="term" value="C:membrane"/>
    <property type="evidence" value="ECO:0007669"/>
    <property type="project" value="UniProtKB-SubCell"/>
</dbReference>
<proteinExistence type="predicted"/>
<evidence type="ECO:0000313" key="6">
    <source>
        <dbReference type="EMBL" id="KAF8756877.1"/>
    </source>
</evidence>
<comment type="subcellular location">
    <subcellularLocation>
        <location evidence="1">Membrane</location>
        <topology evidence="1">Multi-pass membrane protein</topology>
    </subcellularLocation>
</comment>
<evidence type="ECO:0000256" key="2">
    <source>
        <dbReference type="ARBA" id="ARBA00022692"/>
    </source>
</evidence>
<sequence>MTHGHSEPELPYHGPKFGGLAKRVHGWSWQAFPIGMGTGAVYVLLSALDPHPEWVTTVEVVFFFLALFLFALNISTLALQGILYREQSKRLLFDPVKGVFVPLCVLSFATLIIGTIQYAVPVGIIHPGFIYELFCPMTSIHPAWAFLIFPMMLVGVVHSTYSRSSQVTDPRCIGVLLVGYVFQGLGFFMTFFYLAIYILRIMTTGFMDGHQANGAFVACGPPGFTALALINLGKQARIILPAYNLVSPQAGEIFFAASVMGALLLFGLAVFFFFFGILPYWFKLHKHLSEILGCWALTFPNVGWINTLRALGDIFGIKGFSVWHAIMTFLVCMVWLILFGLTILAFVRGKIFLAKDADVWRDTMSGDDAARNAASQVAPGLVSEQSSVVNLPYTAPRFHLAVTTLISRNSKEESALGLSITTVSRTRRK</sequence>
<dbReference type="InterPro" id="IPR030185">
    <property type="entry name" value="Mae1"/>
</dbReference>
<evidence type="ECO:0000256" key="4">
    <source>
        <dbReference type="ARBA" id="ARBA00023136"/>
    </source>
</evidence>
<feature type="transmembrane region" description="Helical" evidence="5">
    <location>
        <begin position="211"/>
        <end position="232"/>
    </location>
</feature>
<keyword evidence="3 5" id="KW-1133">Transmembrane helix</keyword>
<dbReference type="EMBL" id="JACYCF010000005">
    <property type="protein sequence ID" value="KAF8756877.1"/>
    <property type="molecule type" value="Genomic_DNA"/>
</dbReference>
<feature type="transmembrane region" description="Helical" evidence="5">
    <location>
        <begin position="173"/>
        <end position="199"/>
    </location>
</feature>